<sequence length="215" mass="24629">MSTSPDHDSVHAKALRQHVFGTPDDPVPDLMAENAKAIRRYVVWKRRRPRYLRLLGGIPERKDRFTAALIRDARKISDAELDRLLSCGWRPCLTAAWLIGIDRRQHYRERLGELLLESAGPYAGQGYCFALARFGRPEDAEILTAYLDRYLPRADCYYDQAWAMGALLYLDERLGTCYAERFLETGLWQSSAFSETEPADYHEMIASFCETVGDA</sequence>
<organism evidence="1 2">
    <name type="scientific">Actinocorallia libanotica</name>
    <dbReference type="NCBI Taxonomy" id="46162"/>
    <lineage>
        <taxon>Bacteria</taxon>
        <taxon>Bacillati</taxon>
        <taxon>Actinomycetota</taxon>
        <taxon>Actinomycetes</taxon>
        <taxon>Streptosporangiales</taxon>
        <taxon>Thermomonosporaceae</taxon>
        <taxon>Actinocorallia</taxon>
    </lineage>
</organism>
<proteinExistence type="predicted"/>
<dbReference type="InterPro" id="IPR046042">
    <property type="entry name" value="DUF6000"/>
</dbReference>
<keyword evidence="2" id="KW-1185">Reference proteome</keyword>
<evidence type="ECO:0000313" key="1">
    <source>
        <dbReference type="EMBL" id="GAA0965395.1"/>
    </source>
</evidence>
<dbReference type="EMBL" id="BAAAHH010000038">
    <property type="protein sequence ID" value="GAA0965395.1"/>
    <property type="molecule type" value="Genomic_DNA"/>
</dbReference>
<dbReference type="Pfam" id="PF19463">
    <property type="entry name" value="DUF6000"/>
    <property type="match status" value="1"/>
</dbReference>
<dbReference type="RefSeq" id="WP_344245459.1">
    <property type="nucleotide sequence ID" value="NZ_BAAAHH010000038.1"/>
</dbReference>
<gene>
    <name evidence="1" type="ORF">GCM10009550_65480</name>
</gene>
<dbReference type="Proteomes" id="UP001500665">
    <property type="component" value="Unassembled WGS sequence"/>
</dbReference>
<reference evidence="2" key="1">
    <citation type="journal article" date="2019" name="Int. J. Syst. Evol. Microbiol.">
        <title>The Global Catalogue of Microorganisms (GCM) 10K type strain sequencing project: providing services to taxonomists for standard genome sequencing and annotation.</title>
        <authorList>
            <consortium name="The Broad Institute Genomics Platform"/>
            <consortium name="The Broad Institute Genome Sequencing Center for Infectious Disease"/>
            <person name="Wu L."/>
            <person name="Ma J."/>
        </authorList>
    </citation>
    <scope>NUCLEOTIDE SEQUENCE [LARGE SCALE GENOMIC DNA]</scope>
    <source>
        <strain evidence="2">JCM 10696</strain>
    </source>
</reference>
<accession>A0ABP4CG17</accession>
<evidence type="ECO:0008006" key="3">
    <source>
        <dbReference type="Google" id="ProtNLM"/>
    </source>
</evidence>
<comment type="caution">
    <text evidence="1">The sequence shown here is derived from an EMBL/GenBank/DDBJ whole genome shotgun (WGS) entry which is preliminary data.</text>
</comment>
<name>A0ABP4CG17_9ACTN</name>
<protein>
    <recommendedName>
        <fullName evidence="3">3-methyladenine DNA glycosylase AlkD</fullName>
    </recommendedName>
</protein>
<evidence type="ECO:0000313" key="2">
    <source>
        <dbReference type="Proteomes" id="UP001500665"/>
    </source>
</evidence>